<dbReference type="STRING" id="1280837.A0A316V692"/>
<dbReference type="EMBL" id="KZ819606">
    <property type="protein sequence ID" value="PWN31991.1"/>
    <property type="molecule type" value="Genomic_DNA"/>
</dbReference>
<gene>
    <name evidence="3" type="ORF">FA14DRAFT_83730</name>
</gene>
<dbReference type="InterPro" id="IPR050593">
    <property type="entry name" value="LovG"/>
</dbReference>
<dbReference type="GeneID" id="37024750"/>
<dbReference type="Proteomes" id="UP000245771">
    <property type="component" value="Unassembled WGS sequence"/>
</dbReference>
<reference evidence="3 4" key="1">
    <citation type="journal article" date="2018" name="Mol. Biol. Evol.">
        <title>Broad Genomic Sampling Reveals a Smut Pathogenic Ancestry of the Fungal Clade Ustilaginomycotina.</title>
        <authorList>
            <person name="Kijpornyongpan T."/>
            <person name="Mondo S.J."/>
            <person name="Barry K."/>
            <person name="Sandor L."/>
            <person name="Lee J."/>
            <person name="Lipzen A."/>
            <person name="Pangilinan J."/>
            <person name="LaButti K."/>
            <person name="Hainaut M."/>
            <person name="Henrissat B."/>
            <person name="Grigoriev I.V."/>
            <person name="Spatafora J.W."/>
            <person name="Aime M.C."/>
        </authorList>
    </citation>
    <scope>NUCLEOTIDE SEQUENCE [LARGE SCALE GENOMIC DNA]</scope>
    <source>
        <strain evidence="3 4">MCA 3882</strain>
    </source>
</reference>
<feature type="domain" description="Serine hydrolase" evidence="2">
    <location>
        <begin position="9"/>
        <end position="200"/>
    </location>
</feature>
<evidence type="ECO:0000256" key="1">
    <source>
        <dbReference type="ARBA" id="ARBA00022801"/>
    </source>
</evidence>
<evidence type="ECO:0000259" key="2">
    <source>
        <dbReference type="Pfam" id="PF03959"/>
    </source>
</evidence>
<dbReference type="OrthoDB" id="3363554at2759"/>
<evidence type="ECO:0000313" key="3">
    <source>
        <dbReference type="EMBL" id="PWN31991.1"/>
    </source>
</evidence>
<dbReference type="Gene3D" id="3.40.50.1820">
    <property type="entry name" value="alpha/beta hydrolase"/>
    <property type="match status" value="1"/>
</dbReference>
<keyword evidence="4" id="KW-1185">Reference proteome</keyword>
<dbReference type="GO" id="GO:0005737">
    <property type="term" value="C:cytoplasm"/>
    <property type="evidence" value="ECO:0007669"/>
    <property type="project" value="TreeGrafter"/>
</dbReference>
<dbReference type="PANTHER" id="PTHR48070:SF6">
    <property type="entry name" value="ESTERASE OVCA2"/>
    <property type="match status" value="1"/>
</dbReference>
<dbReference type="InterPro" id="IPR029058">
    <property type="entry name" value="AB_hydrolase_fold"/>
</dbReference>
<keyword evidence="1" id="KW-0378">Hydrolase</keyword>
<proteinExistence type="predicted"/>
<dbReference type="Pfam" id="PF03959">
    <property type="entry name" value="FSH1"/>
    <property type="match status" value="1"/>
</dbReference>
<sequence>MTEPTYRRRNRILCLHGPTQSAASFRAALKPICDRMDRNWEFHFLDAPFIIQDPDSTPSQRQDTDTWTEAAILTSQAAAIDAELDNAKDNKQRDNLQQIRSESWQTLNKSKEGQLVWEAHQNGGADAVESLISSKVAQSMCRDWIVKLPNAQTVGVDVGLDLIGDYMREQGTFHGVIGFDSGSTLAILVQALLSHPRSSTQAFPTFFAQLPKGISRMPRMGGWEEQPPAPDDSRLGSENLTKDYVPAQKPFEAIIAYHPDAEILGERVRSWLTTKQPILKINTSADSFINHSLAIEHPSKLNPYAQELEQNVVYDQDTYVFDKDWTTHLTEFLILAIESGQGDQSARKRITESLSIPSSKSYRQASKL</sequence>
<dbReference type="AlphaFoldDB" id="A0A316V692"/>
<dbReference type="RefSeq" id="XP_025352293.1">
    <property type="nucleotide sequence ID" value="XM_025502969.1"/>
</dbReference>
<name>A0A316V692_9BASI</name>
<protein>
    <recommendedName>
        <fullName evidence="2">Serine hydrolase domain-containing protein</fullName>
    </recommendedName>
</protein>
<accession>A0A316V692</accession>
<evidence type="ECO:0000313" key="4">
    <source>
        <dbReference type="Proteomes" id="UP000245771"/>
    </source>
</evidence>
<dbReference type="InParanoid" id="A0A316V692"/>
<dbReference type="PANTHER" id="PTHR48070">
    <property type="entry name" value="ESTERASE OVCA2"/>
    <property type="match status" value="1"/>
</dbReference>
<dbReference type="GO" id="GO:0016787">
    <property type="term" value="F:hydrolase activity"/>
    <property type="evidence" value="ECO:0007669"/>
    <property type="project" value="UniProtKB-KW"/>
</dbReference>
<organism evidence="3 4">
    <name type="scientific">Meira miltonrushii</name>
    <dbReference type="NCBI Taxonomy" id="1280837"/>
    <lineage>
        <taxon>Eukaryota</taxon>
        <taxon>Fungi</taxon>
        <taxon>Dikarya</taxon>
        <taxon>Basidiomycota</taxon>
        <taxon>Ustilaginomycotina</taxon>
        <taxon>Exobasidiomycetes</taxon>
        <taxon>Exobasidiales</taxon>
        <taxon>Brachybasidiaceae</taxon>
        <taxon>Meira</taxon>
    </lineage>
</organism>
<dbReference type="InterPro" id="IPR005645">
    <property type="entry name" value="FSH-like_dom"/>
</dbReference>
<dbReference type="GO" id="GO:0005634">
    <property type="term" value="C:nucleus"/>
    <property type="evidence" value="ECO:0007669"/>
    <property type="project" value="TreeGrafter"/>
</dbReference>